<dbReference type="InterPro" id="IPR049591">
    <property type="entry name" value="CE4_u4-like"/>
</dbReference>
<dbReference type="Gene3D" id="3.20.20.370">
    <property type="entry name" value="Glycoside hydrolase/deacetylase"/>
    <property type="match status" value="1"/>
</dbReference>
<dbReference type="CDD" id="cd10928">
    <property type="entry name" value="CE4_u4"/>
    <property type="match status" value="1"/>
</dbReference>
<dbReference type="Proteomes" id="UP000544107">
    <property type="component" value="Unassembled WGS sequence"/>
</dbReference>
<dbReference type="STRING" id="887144.BJF91_22480"/>
<sequence length="246" mass="27063">MSETLLKARLNALAVNGRTVQFWLRDDDAVEPTPALDQLLTLTRRFRVPLALAVIPEPTGEVLADHLRSQDHVTVTVHGWSHRSYAPPGEKKRELGLHRPASVVLGELKDGFDKLSALHGPRFQPMLVPPWNRVDAALLPALPDLGYRALSVFGREDQTLSLACLNTHVDVMDWHGTRGGRDADVLFAEIAGWLAEGGEPLGAVGILTHHLVHDAAVWTFLERLFSLTSGHPACQWMGVRELLASP</sequence>
<comment type="caution">
    <text evidence="2">The sequence shown here is derived from an EMBL/GenBank/DDBJ whole genome shotgun (WGS) entry which is preliminary data.</text>
</comment>
<protein>
    <submittedName>
        <fullName evidence="2">Polysaccharide deacetylase</fullName>
    </submittedName>
</protein>
<evidence type="ECO:0000313" key="4">
    <source>
        <dbReference type="Proteomes" id="UP000544107"/>
    </source>
</evidence>
<evidence type="ECO:0000313" key="3">
    <source>
        <dbReference type="Proteomes" id="UP000185598"/>
    </source>
</evidence>
<dbReference type="OrthoDB" id="6086702at2"/>
<evidence type="ECO:0000313" key="2">
    <source>
        <dbReference type="EMBL" id="OLP49759.1"/>
    </source>
</evidence>
<organism evidence="2 3">
    <name type="scientific">Allorhizobium taibaishanense</name>
    <dbReference type="NCBI Taxonomy" id="887144"/>
    <lineage>
        <taxon>Bacteria</taxon>
        <taxon>Pseudomonadati</taxon>
        <taxon>Pseudomonadota</taxon>
        <taxon>Alphaproteobacteria</taxon>
        <taxon>Hyphomicrobiales</taxon>
        <taxon>Rhizobiaceae</taxon>
        <taxon>Rhizobium/Agrobacterium group</taxon>
        <taxon>Allorhizobium</taxon>
    </lineage>
</organism>
<dbReference type="AlphaFoldDB" id="A0A1Q9A5B2"/>
<dbReference type="RefSeq" id="WP_075615546.1">
    <property type="nucleotide sequence ID" value="NZ_JACIED010000001.1"/>
</dbReference>
<dbReference type="EMBL" id="MKIN01000022">
    <property type="protein sequence ID" value="OLP49759.1"/>
    <property type="molecule type" value="Genomic_DNA"/>
</dbReference>
<evidence type="ECO:0000313" key="1">
    <source>
        <dbReference type="EMBL" id="MBB4006883.1"/>
    </source>
</evidence>
<reference evidence="1 4" key="2">
    <citation type="submission" date="2020-08" db="EMBL/GenBank/DDBJ databases">
        <title>Genomic Encyclopedia of Type Strains, Phase IV (KMG-IV): sequencing the most valuable type-strain genomes for metagenomic binning, comparative biology and taxonomic classification.</title>
        <authorList>
            <person name="Goeker M."/>
        </authorList>
    </citation>
    <scope>NUCLEOTIDE SEQUENCE [LARGE SCALE GENOMIC DNA]</scope>
    <source>
        <strain evidence="1 4">DSM 100021</strain>
    </source>
</reference>
<name>A0A1Q9A5B2_9HYPH</name>
<dbReference type="EMBL" id="JACIED010000001">
    <property type="protein sequence ID" value="MBB4006883.1"/>
    <property type="molecule type" value="Genomic_DNA"/>
</dbReference>
<keyword evidence="3" id="KW-1185">Reference proteome</keyword>
<dbReference type="GO" id="GO:0005975">
    <property type="term" value="P:carbohydrate metabolic process"/>
    <property type="evidence" value="ECO:0007669"/>
    <property type="project" value="InterPro"/>
</dbReference>
<dbReference type="InterPro" id="IPR011330">
    <property type="entry name" value="Glyco_hydro/deAcase_b/a-brl"/>
</dbReference>
<gene>
    <name evidence="2" type="ORF">BJF91_22480</name>
    <name evidence="1" type="ORF">GGQ71_001119</name>
</gene>
<dbReference type="Proteomes" id="UP000185598">
    <property type="component" value="Unassembled WGS sequence"/>
</dbReference>
<reference evidence="2 3" key="1">
    <citation type="submission" date="2016-09" db="EMBL/GenBank/DDBJ databases">
        <title>Rhizobium oryziradicis sp. nov., isolated from the root of rice.</title>
        <authorList>
            <person name="Zhao J."/>
            <person name="Zhang X."/>
        </authorList>
    </citation>
    <scope>NUCLEOTIDE SEQUENCE [LARGE SCALE GENOMIC DNA]</scope>
    <source>
        <strain evidence="2 3">14971</strain>
    </source>
</reference>
<accession>A0A1Q9A5B2</accession>
<dbReference type="SUPFAM" id="SSF88713">
    <property type="entry name" value="Glycoside hydrolase/deacetylase"/>
    <property type="match status" value="1"/>
</dbReference>
<proteinExistence type="predicted"/>